<proteinExistence type="predicted"/>
<dbReference type="InterPro" id="IPR015943">
    <property type="entry name" value="WD40/YVTN_repeat-like_dom_sf"/>
</dbReference>
<name>A0A917VGQ1_9ACTN</name>
<dbReference type="Pfam" id="PF20703">
    <property type="entry name" value="nSTAND1"/>
    <property type="match status" value="1"/>
</dbReference>
<dbReference type="InterPro" id="IPR049052">
    <property type="entry name" value="nSTAND1"/>
</dbReference>
<protein>
    <recommendedName>
        <fullName evidence="4">HTH cro/C1-type domain-containing protein</fullName>
    </recommendedName>
</protein>
<keyword evidence="1" id="KW-0853">WD repeat</keyword>
<dbReference type="PANTHER" id="PTHR19879">
    <property type="entry name" value="TRANSCRIPTION INITIATION FACTOR TFIID"/>
    <property type="match status" value="1"/>
</dbReference>
<dbReference type="PROSITE" id="PS50082">
    <property type="entry name" value="WD_REPEATS_2"/>
    <property type="match status" value="1"/>
</dbReference>
<evidence type="ECO:0000259" key="4">
    <source>
        <dbReference type="SMART" id="SM00530"/>
    </source>
</evidence>
<keyword evidence="3" id="KW-0812">Transmembrane</keyword>
<dbReference type="InterPro" id="IPR001387">
    <property type="entry name" value="Cro/C1-type_HTH"/>
</dbReference>
<reference evidence="5" key="1">
    <citation type="journal article" date="2014" name="Int. J. Syst. Evol. Microbiol.">
        <title>Complete genome sequence of Corynebacterium casei LMG S-19264T (=DSM 44701T), isolated from a smear-ripened cheese.</title>
        <authorList>
            <consortium name="US DOE Joint Genome Institute (JGI-PGF)"/>
            <person name="Walter F."/>
            <person name="Albersmeier A."/>
            <person name="Kalinowski J."/>
            <person name="Ruckert C."/>
        </authorList>
    </citation>
    <scope>NUCLEOTIDE SEQUENCE</scope>
    <source>
        <strain evidence="5">JCM 3035</strain>
    </source>
</reference>
<evidence type="ECO:0000256" key="3">
    <source>
        <dbReference type="SAM" id="Phobius"/>
    </source>
</evidence>
<dbReference type="InterPro" id="IPR011047">
    <property type="entry name" value="Quinoprotein_ADH-like_sf"/>
</dbReference>
<feature type="region of interest" description="Disordered" evidence="2">
    <location>
        <begin position="593"/>
        <end position="612"/>
    </location>
</feature>
<dbReference type="SUPFAM" id="SSF82171">
    <property type="entry name" value="DPP6 N-terminal domain-like"/>
    <property type="match status" value="1"/>
</dbReference>
<evidence type="ECO:0000313" key="6">
    <source>
        <dbReference type="Proteomes" id="UP000637788"/>
    </source>
</evidence>
<organism evidence="5 6">
    <name type="scientific">Streptomyces flaveus</name>
    <dbReference type="NCBI Taxonomy" id="66370"/>
    <lineage>
        <taxon>Bacteria</taxon>
        <taxon>Bacillati</taxon>
        <taxon>Actinomycetota</taxon>
        <taxon>Actinomycetes</taxon>
        <taxon>Kitasatosporales</taxon>
        <taxon>Streptomycetaceae</taxon>
        <taxon>Streptomyces</taxon>
        <taxon>Streptomyces aurantiacus group</taxon>
    </lineage>
</organism>
<dbReference type="PANTHER" id="PTHR19879:SF9">
    <property type="entry name" value="TRANSCRIPTION INITIATION FACTOR TFIID SUBUNIT 5"/>
    <property type="match status" value="1"/>
</dbReference>
<dbReference type="Gene3D" id="2.130.10.10">
    <property type="entry name" value="YVTN repeat-like/Quinoprotein amine dehydrogenase"/>
    <property type="match status" value="4"/>
</dbReference>
<dbReference type="Pfam" id="PF00400">
    <property type="entry name" value="WD40"/>
    <property type="match status" value="1"/>
</dbReference>
<feature type="domain" description="HTH cro/C1-type" evidence="4">
    <location>
        <begin position="21"/>
        <end position="77"/>
    </location>
</feature>
<dbReference type="PROSITE" id="PS50294">
    <property type="entry name" value="WD_REPEATS_REGION"/>
    <property type="match status" value="1"/>
</dbReference>
<feature type="repeat" description="WD" evidence="1">
    <location>
        <begin position="1158"/>
        <end position="1199"/>
    </location>
</feature>
<dbReference type="Proteomes" id="UP000637788">
    <property type="component" value="Unassembled WGS sequence"/>
</dbReference>
<feature type="transmembrane region" description="Helical" evidence="3">
    <location>
        <begin position="516"/>
        <end position="539"/>
    </location>
</feature>
<accession>A0A917VGQ1</accession>
<dbReference type="InterPro" id="IPR001680">
    <property type="entry name" value="WD40_rpt"/>
</dbReference>
<dbReference type="InterPro" id="IPR027417">
    <property type="entry name" value="P-loop_NTPase"/>
</dbReference>
<dbReference type="CDD" id="cd00093">
    <property type="entry name" value="HTH_XRE"/>
    <property type="match status" value="1"/>
</dbReference>
<dbReference type="SMART" id="SM00530">
    <property type="entry name" value="HTH_XRE"/>
    <property type="match status" value="1"/>
</dbReference>
<dbReference type="SUPFAM" id="SSF52540">
    <property type="entry name" value="P-loop containing nucleoside triphosphate hydrolases"/>
    <property type="match status" value="1"/>
</dbReference>
<dbReference type="AlphaFoldDB" id="A0A917VGQ1"/>
<dbReference type="EMBL" id="BMPQ01000008">
    <property type="protein sequence ID" value="GGK74051.1"/>
    <property type="molecule type" value="Genomic_DNA"/>
</dbReference>
<comment type="caution">
    <text evidence="5">The sequence shown here is derived from an EMBL/GenBank/DDBJ whole genome shotgun (WGS) entry which is preliminary data.</text>
</comment>
<sequence>MGRPERTVDPAAGPVQRLAHELRELRKSAGGPSYRTMARTAGFSATTLSQAAAGQRLPSLAVVQGYVRACGGEPGEWEPRWKAAEAEAAEIPVDGEADEDAAPPYRGLARFEPADRDLFFGRDRLAHELCELVSEQRFAVVFGASGSGKSSLLRAGLIPRLQDKIADRGSPAVLRILTPGDRPAARYEHLLAPAEDEPESWVVVDQFEEVFTLCRDKAERARFIDLLLAARKPDSRLRVLIAVRADFYARCAEHRELADMLRGAALLVGPMTADELREAVVKPAQAAGLLVERELTARIVEEVLDQPGGLPMLSHALLETWRRRRGRLLTLASYEAAGGVGGAIAASAEEVYGQLTADQADAARRLLLRMVEPGRGIPDTRRPLNRAELDAWACPYVPVVVERLARARLLTVDEEDVHLAHEALITCWPRLHGWIEEDRERLRHHRALTEAARAWLEHDRDPGALYRGVRLARAEELFPEPARDPELTGAEREFLVVAFEARDAERRAAARSTRRARAAVGVLSAVLAVALVAGLVAWLEHRDNQRRRTDEAARRIAAVAESLRTTDPRTAQLLGVAAWRAARLPETRRALLGSLGQPEPDSFSDPAPGDGPRRFLTDSGRRLLSIEGRTWRTWDVVRHRQLASGRLPGDGKVIGAAPDGRLLSIVGNDGGTRLWDTAAGRWRGKRLPSSAFVDFSGTSYLVGDTSDYKVQVRSSADGGLRFETQAASTTVVAPSTDGRLVASCPDEGPPQVRDLKEGRTLPGSWERDGEICGQDRSQLVLDGGERSEMGVPPAEGWGRLAAITWTGVHVFDVRSGRGLADLVDPGVKYASFSKDGKFLATADGEEVRVWRLTGDVSTPVFRHSLNNQHPSGGLAWDPDRPVLRYLEGGTVHSLDVAQAVTPAWRDEPLHGERLSPDGRTLATARRTGDRYRFELRDTGNGKLLRTLPSPPLPVSRDPEEPVLLGNTSPLLAFGPDGKTLAYGISEPGSEASSRPIAIWDVAKGRARTTLDLGTRTSASPVLTLALGPDARTLYATRAPGIGELSNEVWDTAAHRRTAVLPALSSSNLAVRPDGRLLVGDNRTASLPDGKVTGRDLVQGNGIDALAFAADGSRLVAGDQTGRVALWDGKVRERAGILRNVFPAPVSVESADDSAGDPLGDSSEAVSALAVSPDGSTLAVGGEAGSLQLWDIATQQPLGGPLTTPGEKIDTVAFSADSGTVYAGSAHVPLQRYTIAPSKAVETVCARLAESGDPAGLTRAQWKTHVGDVPYRRVCGD</sequence>
<dbReference type="SMART" id="SM00320">
    <property type="entry name" value="WD40"/>
    <property type="match status" value="4"/>
</dbReference>
<evidence type="ECO:0000256" key="2">
    <source>
        <dbReference type="SAM" id="MobiDB-lite"/>
    </source>
</evidence>
<keyword evidence="6" id="KW-1185">Reference proteome</keyword>
<keyword evidence="3" id="KW-1133">Transmembrane helix</keyword>
<dbReference type="RefSeq" id="WP_189323116.1">
    <property type="nucleotide sequence ID" value="NZ_BMPQ01000008.1"/>
</dbReference>
<reference evidence="5" key="2">
    <citation type="submission" date="2020-09" db="EMBL/GenBank/DDBJ databases">
        <authorList>
            <person name="Sun Q."/>
            <person name="Ohkuma M."/>
        </authorList>
    </citation>
    <scope>NUCLEOTIDE SEQUENCE</scope>
    <source>
        <strain evidence="5">JCM 3035</strain>
    </source>
</reference>
<keyword evidence="3" id="KW-0472">Membrane</keyword>
<evidence type="ECO:0000256" key="1">
    <source>
        <dbReference type="PROSITE-ProRule" id="PRU00221"/>
    </source>
</evidence>
<evidence type="ECO:0000313" key="5">
    <source>
        <dbReference type="EMBL" id="GGK74051.1"/>
    </source>
</evidence>
<gene>
    <name evidence="5" type="ORF">GCM10010094_38710</name>
</gene>
<dbReference type="SUPFAM" id="SSF50998">
    <property type="entry name" value="Quinoprotein alcohol dehydrogenase-like"/>
    <property type="match status" value="1"/>
</dbReference>